<dbReference type="Gene3D" id="3.40.50.300">
    <property type="entry name" value="P-loop containing nucleotide triphosphate hydrolases"/>
    <property type="match status" value="2"/>
</dbReference>
<dbReference type="Pfam" id="PF02463">
    <property type="entry name" value="SMC_N"/>
    <property type="match status" value="1"/>
</dbReference>
<keyword evidence="9 11" id="KW-0539">Nucleus</keyword>
<dbReference type="GO" id="GO:0051301">
    <property type="term" value="P:cell division"/>
    <property type="evidence" value="ECO:0007669"/>
    <property type="project" value="UniProtKB-KW"/>
</dbReference>
<evidence type="ECO:0000313" key="16">
    <source>
        <dbReference type="Proteomes" id="UP000232323"/>
    </source>
</evidence>
<evidence type="ECO:0000256" key="7">
    <source>
        <dbReference type="ARBA" id="ARBA00023054"/>
    </source>
</evidence>
<dbReference type="GO" id="GO:0005524">
    <property type="term" value="F:ATP binding"/>
    <property type="evidence" value="ECO:0007669"/>
    <property type="project" value="UniProtKB-KW"/>
</dbReference>
<evidence type="ECO:0000256" key="13">
    <source>
        <dbReference type="SAM" id="MobiDB-lite"/>
    </source>
</evidence>
<dbReference type="GO" id="GO:0005694">
    <property type="term" value="C:chromosome"/>
    <property type="evidence" value="ECO:0007669"/>
    <property type="project" value="InterPro"/>
</dbReference>
<evidence type="ECO:0000256" key="6">
    <source>
        <dbReference type="ARBA" id="ARBA00022840"/>
    </source>
</evidence>
<dbReference type="InterPro" id="IPR036277">
    <property type="entry name" value="SMC_hinge_sf"/>
</dbReference>
<comment type="caution">
    <text evidence="15">The sequence shown here is derived from an EMBL/GenBank/DDBJ whole genome shotgun (WGS) entry which is preliminary data.</text>
</comment>
<protein>
    <recommendedName>
        <fullName evidence="11">Structural maintenance of chromosomes protein</fullName>
    </recommendedName>
</protein>
<dbReference type="PANTHER" id="PTHR43977">
    <property type="entry name" value="STRUCTURAL MAINTENANCE OF CHROMOSOMES PROTEIN 3"/>
    <property type="match status" value="1"/>
</dbReference>
<evidence type="ECO:0000256" key="10">
    <source>
        <dbReference type="ARBA" id="ARBA00023306"/>
    </source>
</evidence>
<dbReference type="OrthoDB" id="10255539at2759"/>
<dbReference type="FunFam" id="3.40.50.300:FF:000385">
    <property type="entry name" value="Structural maintenance of chromosomes 2"/>
    <property type="match status" value="1"/>
</dbReference>
<dbReference type="InterPro" id="IPR027417">
    <property type="entry name" value="P-loop_NTPase"/>
</dbReference>
<dbReference type="GO" id="GO:0030261">
    <property type="term" value="P:chromosome condensation"/>
    <property type="evidence" value="ECO:0007669"/>
    <property type="project" value="UniProtKB-KW"/>
</dbReference>
<dbReference type="Gene3D" id="1.20.1060.20">
    <property type="match status" value="1"/>
</dbReference>
<feature type="coiled-coil region" evidence="12">
    <location>
        <begin position="677"/>
        <end position="905"/>
    </location>
</feature>
<evidence type="ECO:0000256" key="8">
    <source>
        <dbReference type="ARBA" id="ARBA00023067"/>
    </source>
</evidence>
<evidence type="ECO:0000256" key="4">
    <source>
        <dbReference type="ARBA" id="ARBA00022741"/>
    </source>
</evidence>
<dbReference type="CDD" id="cd03273">
    <property type="entry name" value="ABC_SMC2_euk"/>
    <property type="match status" value="1"/>
</dbReference>
<keyword evidence="3" id="KW-0132">Cell division</keyword>
<feature type="compositionally biased region" description="Basic and acidic residues" evidence="13">
    <location>
        <begin position="385"/>
        <end position="400"/>
    </location>
</feature>
<reference evidence="15 16" key="1">
    <citation type="submission" date="2017-08" db="EMBL/GenBank/DDBJ databases">
        <title>Acidophilic green algal genome provides insights into adaptation to an acidic environment.</title>
        <authorList>
            <person name="Hirooka S."/>
            <person name="Hirose Y."/>
            <person name="Kanesaki Y."/>
            <person name="Higuchi S."/>
            <person name="Fujiwara T."/>
            <person name="Onuma R."/>
            <person name="Era A."/>
            <person name="Ohbayashi R."/>
            <person name="Uzuka A."/>
            <person name="Nozaki H."/>
            <person name="Yoshikawa H."/>
            <person name="Miyagishima S.Y."/>
        </authorList>
    </citation>
    <scope>NUCLEOTIDE SEQUENCE [LARGE SCALE GENOMIC DNA]</scope>
    <source>
        <strain evidence="15 16">NIES-2499</strain>
    </source>
</reference>
<keyword evidence="5" id="KW-0498">Mitosis</keyword>
<comment type="subcellular location">
    <subcellularLocation>
        <location evidence="1 11">Nucleus</location>
    </subcellularLocation>
</comment>
<evidence type="ECO:0000259" key="14">
    <source>
        <dbReference type="SMART" id="SM00968"/>
    </source>
</evidence>
<sequence length="1211" mass="134605">MYIQEITIEGFKSYAQRVVIPNFDPTFNAITGLNGTGKSNILDSICFVMGIKNLSQVRATNLQELVYKQGQAGVTKATVSITFHNNDPSAGPTGYEDKEYITVTRQIVIGGRNKYLINGHAAQEGRVQDMFHSVQLNVNNPHFLIMQGRINKVCNMKPAEIMSLLEEASGTRMYEKKKEKAMQTMEKKDQKLQEIEAVLNDDIKPAVEKLKKQCSEYNEWAELSSCRERLKRFLVAFDYTECIKFVKQAEADMQVMKAQNEERQATKAQIMLEASEKESMIKDLQTEKELKEDKGNIKELQKEADKLNIKVTTSETSLKNKQETLLSEQTALRTLQAAAVELAEFNPQDKVSKATEARDEAEVAVVAGEHGVEAASREVAGAEAGDGRDESNRSLQERLADTQNAQTACESEAAQADIRAKHLAKQLADIQKGLVAKDKEAAVWQRDLKSHRDAVEECTRLLQALPFSATELQKLEVERERLVPAIRNCQEEIEQLGHQVAGCSFSYTDPRPGFDRSRVHGVVARLVRVLDPASSTALEVTAGGKLYQVVVSDELTAKELLEKGKLAKRVTIIPLNKVQYHEMPSSVSRAAQQLGAGKARPALELVGCSEEVEKAIKYTFGTAFVCEDSGTAKKLAFSREVHQRCITLQGDDFNPSGLLTGGSRTNQSSVLSSLHALGLAESRLASLKAELKAVDEATSALAGSAKEHKRLTQQLDLKKHALSLLQERMAGSETAQLAASVELLKSELEEAKQKLESSKSKKSELVALAKSLEQEIRDFSKEKGKRLKMAEEKLKKAKTDLEAVKKLLKQKEQRLLEAVAEAESAEKEAVELEAKIKAADKGLKSTESEVAALQAQVDGIRGEALAATSRLEEHRERLRQCDSEIQGLERERDKLHRSAQDIDVECKRSDGRLKVKRDDSKRHEDHMKKLSDQYKWVLSERDSFGQGDFDFSKQDPAKVNKQYEQAEKRLEELKGKVNLQCMAKLEKAESECKGLMDKWSIVENDKKSLKQVIEELDEKKKVALKATWLKVNQDFGAIFSTLLPGAHAKLEPPEGASFLDGLDMRVAFGDVWKESLTELSGGQRSLLALSLILALCRFKPAPLYILDEVDSALDLNNSQNIGRMIKQHFPQSQFLVVSHKDGFFNNANIIFRTKFVDGVSAVTRTVVQHTDRVASGAVHDQEAATIVGKHSARDISGGPVKGKQVLKDSNR</sequence>
<evidence type="ECO:0000256" key="12">
    <source>
        <dbReference type="SAM" id="Coils"/>
    </source>
</evidence>
<dbReference type="Proteomes" id="UP000232323">
    <property type="component" value="Unassembled WGS sequence"/>
</dbReference>
<accession>A0A250XLX4</accession>
<keyword evidence="7 12" id="KW-0175">Coiled coil</keyword>
<dbReference type="AlphaFoldDB" id="A0A250XLX4"/>
<dbReference type="InterPro" id="IPR027120">
    <property type="entry name" value="Smc2_ABC"/>
</dbReference>
<dbReference type="InterPro" id="IPR024704">
    <property type="entry name" value="SMC"/>
</dbReference>
<keyword evidence="8" id="KW-0226">DNA condensation</keyword>
<dbReference type="SUPFAM" id="SSF52540">
    <property type="entry name" value="P-loop containing nucleoside triphosphate hydrolases"/>
    <property type="match status" value="1"/>
</dbReference>
<keyword evidence="10" id="KW-0131">Cell cycle</keyword>
<evidence type="ECO:0000256" key="2">
    <source>
        <dbReference type="ARBA" id="ARBA00005231"/>
    </source>
</evidence>
<dbReference type="Pfam" id="PF06470">
    <property type="entry name" value="SMC_hinge"/>
    <property type="match status" value="1"/>
</dbReference>
<dbReference type="PIRSF" id="PIRSF005719">
    <property type="entry name" value="SMC"/>
    <property type="match status" value="1"/>
</dbReference>
<organism evidence="15 16">
    <name type="scientific">Chlamydomonas eustigma</name>
    <dbReference type="NCBI Taxonomy" id="1157962"/>
    <lineage>
        <taxon>Eukaryota</taxon>
        <taxon>Viridiplantae</taxon>
        <taxon>Chlorophyta</taxon>
        <taxon>core chlorophytes</taxon>
        <taxon>Chlorophyceae</taxon>
        <taxon>CS clade</taxon>
        <taxon>Chlamydomonadales</taxon>
        <taxon>Chlamydomonadaceae</taxon>
        <taxon>Chlamydomonas</taxon>
    </lineage>
</organism>
<dbReference type="Gene3D" id="3.30.70.1620">
    <property type="match status" value="1"/>
</dbReference>
<dbReference type="InterPro" id="IPR010935">
    <property type="entry name" value="SMC_hinge"/>
</dbReference>
<name>A0A250XLX4_9CHLO</name>
<proteinExistence type="inferred from homology"/>
<dbReference type="EMBL" id="BEGY01000115">
    <property type="protein sequence ID" value="GAX84067.1"/>
    <property type="molecule type" value="Genomic_DNA"/>
</dbReference>
<keyword evidence="4" id="KW-0547">Nucleotide-binding</keyword>
<evidence type="ECO:0000256" key="1">
    <source>
        <dbReference type="ARBA" id="ARBA00004123"/>
    </source>
</evidence>
<dbReference type="SMART" id="SM00968">
    <property type="entry name" value="SMC_hinge"/>
    <property type="match status" value="1"/>
</dbReference>
<evidence type="ECO:0000313" key="15">
    <source>
        <dbReference type="EMBL" id="GAX84067.1"/>
    </source>
</evidence>
<evidence type="ECO:0000256" key="11">
    <source>
        <dbReference type="PIRNR" id="PIRNR005719"/>
    </source>
</evidence>
<comment type="similarity">
    <text evidence="2">Belongs to the SMC family. SMC2 subfamily.</text>
</comment>
<evidence type="ECO:0000256" key="5">
    <source>
        <dbReference type="ARBA" id="ARBA00022776"/>
    </source>
</evidence>
<keyword evidence="6" id="KW-0067">ATP-binding</keyword>
<evidence type="ECO:0000256" key="3">
    <source>
        <dbReference type="ARBA" id="ARBA00022618"/>
    </source>
</evidence>
<feature type="domain" description="SMC hinge" evidence="14">
    <location>
        <begin position="517"/>
        <end position="636"/>
    </location>
</feature>
<dbReference type="InterPro" id="IPR003395">
    <property type="entry name" value="RecF/RecN/SMC_N"/>
</dbReference>
<evidence type="ECO:0000256" key="9">
    <source>
        <dbReference type="ARBA" id="ARBA00023242"/>
    </source>
</evidence>
<keyword evidence="16" id="KW-1185">Reference proteome</keyword>
<feature type="region of interest" description="Disordered" evidence="13">
    <location>
        <begin position="374"/>
        <end position="406"/>
    </location>
</feature>
<dbReference type="GO" id="GO:0005634">
    <property type="term" value="C:nucleus"/>
    <property type="evidence" value="ECO:0007669"/>
    <property type="project" value="UniProtKB-SubCell"/>
</dbReference>
<dbReference type="SUPFAM" id="SSF75553">
    <property type="entry name" value="Smc hinge domain"/>
    <property type="match status" value="1"/>
</dbReference>
<dbReference type="GO" id="GO:0016887">
    <property type="term" value="F:ATP hydrolysis activity"/>
    <property type="evidence" value="ECO:0007669"/>
    <property type="project" value="InterPro"/>
</dbReference>
<gene>
    <name evidence="15" type="ORF">CEUSTIGMA_g11491.t1</name>
</gene>
<dbReference type="Gene3D" id="1.20.5.340">
    <property type="match status" value="1"/>
</dbReference>
<feature type="coiled-coil region" evidence="12">
    <location>
        <begin position="246"/>
        <end position="317"/>
    </location>
</feature>
<dbReference type="STRING" id="1157962.A0A250XLX4"/>